<keyword evidence="1" id="KW-1133">Transmembrane helix</keyword>
<reference evidence="2 3" key="1">
    <citation type="submission" date="2018-05" db="EMBL/GenBank/DDBJ databases">
        <title>Micromonospora from Atacama Desert.</title>
        <authorList>
            <person name="Carro L."/>
            <person name="Goodfellow M."/>
            <person name="Klenk H.-P."/>
        </authorList>
    </citation>
    <scope>NUCLEOTIDE SEQUENCE [LARGE SCALE GENOMIC DNA]</scope>
    <source>
        <strain evidence="2 3">LB39</strain>
    </source>
</reference>
<gene>
    <name evidence="2" type="ORF">DLJ59_15920</name>
</gene>
<keyword evidence="1" id="KW-0812">Transmembrane</keyword>
<proteinExistence type="predicted"/>
<dbReference type="Proteomes" id="UP000282312">
    <property type="component" value="Unassembled WGS sequence"/>
</dbReference>
<accession>A0A3N9WN88</accession>
<keyword evidence="3" id="KW-1185">Reference proteome</keyword>
<sequence length="71" mass="7669">MWLQLGESSENLVDFGFIQNLSPRTVLIIVGTPVAGVVAGMIIFAVVLLSSESEHRADMIRAAGGAFRPRR</sequence>
<name>A0A3N9WN88_9ACTN</name>
<evidence type="ECO:0000256" key="1">
    <source>
        <dbReference type="SAM" id="Phobius"/>
    </source>
</evidence>
<comment type="caution">
    <text evidence="2">The sequence shown here is derived from an EMBL/GenBank/DDBJ whole genome shotgun (WGS) entry which is preliminary data.</text>
</comment>
<organism evidence="2 3">
    <name type="scientific">Micromonospora inaquosa</name>
    <dbReference type="NCBI Taxonomy" id="2203716"/>
    <lineage>
        <taxon>Bacteria</taxon>
        <taxon>Bacillati</taxon>
        <taxon>Actinomycetota</taxon>
        <taxon>Actinomycetes</taxon>
        <taxon>Micromonosporales</taxon>
        <taxon>Micromonosporaceae</taxon>
        <taxon>Micromonospora</taxon>
    </lineage>
</organism>
<feature type="transmembrane region" description="Helical" evidence="1">
    <location>
        <begin position="26"/>
        <end position="49"/>
    </location>
</feature>
<dbReference type="AlphaFoldDB" id="A0A3N9WN88"/>
<protein>
    <submittedName>
        <fullName evidence="2">Uncharacterized protein</fullName>
    </submittedName>
</protein>
<dbReference type="EMBL" id="QGSZ01000210">
    <property type="protein sequence ID" value="RQX02278.1"/>
    <property type="molecule type" value="Genomic_DNA"/>
</dbReference>
<evidence type="ECO:0000313" key="2">
    <source>
        <dbReference type="EMBL" id="RQX02278.1"/>
    </source>
</evidence>
<keyword evidence="1" id="KW-0472">Membrane</keyword>
<evidence type="ECO:0000313" key="3">
    <source>
        <dbReference type="Proteomes" id="UP000282312"/>
    </source>
</evidence>